<evidence type="ECO:0000313" key="2">
    <source>
        <dbReference type="EMBL" id="RAI56066.1"/>
    </source>
</evidence>
<name>A0A327M0J8_9PROT</name>
<accession>A0A327M0J8</accession>
<dbReference type="Pfam" id="PF18602">
    <property type="entry name" value="Rap1a"/>
    <property type="match status" value="1"/>
</dbReference>
<reference evidence="3" key="1">
    <citation type="submission" date="2018-06" db="EMBL/GenBank/DDBJ databases">
        <authorList>
            <person name="Khan S.A."/>
        </authorList>
    </citation>
    <scope>NUCLEOTIDE SEQUENCE [LARGE SCALE GENOMIC DNA]</scope>
    <source>
        <strain evidence="3">DB-1506</strain>
    </source>
</reference>
<protein>
    <recommendedName>
        <fullName evidence="1">Rap1a immunity protein domain-containing protein</fullName>
    </recommendedName>
</protein>
<dbReference type="AlphaFoldDB" id="A0A327M0J8"/>
<evidence type="ECO:0000259" key="1">
    <source>
        <dbReference type="Pfam" id="PF18602"/>
    </source>
</evidence>
<dbReference type="EMBL" id="QLIX01000027">
    <property type="protein sequence ID" value="RAI56066.1"/>
    <property type="molecule type" value="Genomic_DNA"/>
</dbReference>
<dbReference type="RefSeq" id="WP_111472189.1">
    <property type="nucleotide sequence ID" value="NZ_QLIX01000027.1"/>
</dbReference>
<sequence length="131" mass="13738">MSRAALRVPRRAGTVALRAVRVAMGVFLLLAGGGAAAARAPDGRTTLALERACQAENGEAGSWCAAYLMGVADTLTAFGKGGHRGGLCNPNYDPETLARAFVAWAQRHSELRNLDMLAGATAALRERWPCA</sequence>
<proteinExistence type="predicted"/>
<gene>
    <name evidence="2" type="ORF">DOO78_22765</name>
</gene>
<dbReference type="Proteomes" id="UP000249065">
    <property type="component" value="Unassembled WGS sequence"/>
</dbReference>
<dbReference type="OrthoDB" id="7992765at2"/>
<evidence type="ECO:0000313" key="3">
    <source>
        <dbReference type="Proteomes" id="UP000249065"/>
    </source>
</evidence>
<dbReference type="InterPro" id="IPR041238">
    <property type="entry name" value="Rap1a"/>
</dbReference>
<organism evidence="2 3">
    <name type="scientific">Roseicella frigidaeris</name>
    <dbReference type="NCBI Taxonomy" id="2230885"/>
    <lineage>
        <taxon>Bacteria</taxon>
        <taxon>Pseudomonadati</taxon>
        <taxon>Pseudomonadota</taxon>
        <taxon>Alphaproteobacteria</taxon>
        <taxon>Acetobacterales</taxon>
        <taxon>Roseomonadaceae</taxon>
        <taxon>Roseicella</taxon>
    </lineage>
</organism>
<feature type="domain" description="Rap1a immunity protein" evidence="1">
    <location>
        <begin position="48"/>
        <end position="130"/>
    </location>
</feature>
<keyword evidence="3" id="KW-1185">Reference proteome</keyword>
<comment type="caution">
    <text evidence="2">The sequence shown here is derived from an EMBL/GenBank/DDBJ whole genome shotgun (WGS) entry which is preliminary data.</text>
</comment>